<reference evidence="1" key="1">
    <citation type="submission" date="2022-10" db="EMBL/GenBank/DDBJ databases">
        <title>The complete genomes of actinobacterial strains from the NBC collection.</title>
        <authorList>
            <person name="Joergensen T.S."/>
            <person name="Alvarez Arevalo M."/>
            <person name="Sterndorff E.B."/>
            <person name="Faurdal D."/>
            <person name="Vuksanovic O."/>
            <person name="Mourched A.-S."/>
            <person name="Charusanti P."/>
            <person name="Shaw S."/>
            <person name="Blin K."/>
            <person name="Weber T."/>
        </authorList>
    </citation>
    <scope>NUCLEOTIDE SEQUENCE</scope>
    <source>
        <strain evidence="1">NBC_00049</strain>
    </source>
</reference>
<dbReference type="AlphaFoldDB" id="A0AAU2JIR0"/>
<name>A0AAU2JIR0_9ACTN</name>
<protein>
    <submittedName>
        <fullName evidence="1">Uncharacterized protein</fullName>
    </submittedName>
</protein>
<proteinExistence type="predicted"/>
<sequence>MLILAGSWGYGTAAAADLIESGDFLKHPIVRSKVPFEAVFSCQIVDGAVGEIALGSVRRLRVP</sequence>
<evidence type="ECO:0000313" key="1">
    <source>
        <dbReference type="EMBL" id="WTU72135.1"/>
    </source>
</evidence>
<accession>A0AAU2JIR0</accession>
<organism evidence="1">
    <name type="scientific">Streptomyces sp. NBC_00049</name>
    <dbReference type="NCBI Taxonomy" id="2903617"/>
    <lineage>
        <taxon>Bacteria</taxon>
        <taxon>Bacillati</taxon>
        <taxon>Actinomycetota</taxon>
        <taxon>Actinomycetes</taxon>
        <taxon>Kitasatosporales</taxon>
        <taxon>Streptomycetaceae</taxon>
        <taxon>Streptomyces</taxon>
    </lineage>
</organism>
<gene>
    <name evidence="1" type="ORF">OG327_01650</name>
</gene>
<dbReference type="EMBL" id="CP108264">
    <property type="protein sequence ID" value="WTU72135.1"/>
    <property type="molecule type" value="Genomic_DNA"/>
</dbReference>